<keyword evidence="1" id="KW-1133">Transmembrane helix</keyword>
<evidence type="ECO:0000256" key="1">
    <source>
        <dbReference type="SAM" id="Phobius"/>
    </source>
</evidence>
<keyword evidence="1" id="KW-0812">Transmembrane</keyword>
<feature type="transmembrane region" description="Helical" evidence="1">
    <location>
        <begin position="47"/>
        <end position="67"/>
    </location>
</feature>
<dbReference type="EMBL" id="BONQ01000025">
    <property type="protein sequence ID" value="GIG43669.1"/>
    <property type="molecule type" value="Genomic_DNA"/>
</dbReference>
<gene>
    <name evidence="2" type="ORF">Dsi01nite_017100</name>
</gene>
<feature type="transmembrane region" description="Helical" evidence="1">
    <location>
        <begin position="15"/>
        <end position="35"/>
    </location>
</feature>
<proteinExistence type="predicted"/>
<accession>A0A919PHC2</accession>
<reference evidence="2" key="1">
    <citation type="submission" date="2021-01" db="EMBL/GenBank/DDBJ databases">
        <title>Whole genome shotgun sequence of Dactylosporangium siamense NBRC 106093.</title>
        <authorList>
            <person name="Komaki H."/>
            <person name="Tamura T."/>
        </authorList>
    </citation>
    <scope>NUCLEOTIDE SEQUENCE</scope>
    <source>
        <strain evidence="2">NBRC 106093</strain>
    </source>
</reference>
<protein>
    <submittedName>
        <fullName evidence="2">Uncharacterized protein</fullName>
    </submittedName>
</protein>
<comment type="caution">
    <text evidence="2">The sequence shown here is derived from an EMBL/GenBank/DDBJ whole genome shotgun (WGS) entry which is preliminary data.</text>
</comment>
<dbReference type="Proteomes" id="UP000660611">
    <property type="component" value="Unassembled WGS sequence"/>
</dbReference>
<keyword evidence="3" id="KW-1185">Reference proteome</keyword>
<dbReference type="RefSeq" id="WP_203845517.1">
    <property type="nucleotide sequence ID" value="NZ_BAAAVW010000004.1"/>
</dbReference>
<dbReference type="AlphaFoldDB" id="A0A919PHC2"/>
<keyword evidence="1" id="KW-0472">Membrane</keyword>
<sequence>MTPSPRADALLELLFPLWQLVIGVVVALVLVVATYRLALRGPSRMRTVLLITGAAIVGITVFGILSARQA</sequence>
<evidence type="ECO:0000313" key="3">
    <source>
        <dbReference type="Proteomes" id="UP000660611"/>
    </source>
</evidence>
<name>A0A919PHC2_9ACTN</name>
<organism evidence="2 3">
    <name type="scientific">Dactylosporangium siamense</name>
    <dbReference type="NCBI Taxonomy" id="685454"/>
    <lineage>
        <taxon>Bacteria</taxon>
        <taxon>Bacillati</taxon>
        <taxon>Actinomycetota</taxon>
        <taxon>Actinomycetes</taxon>
        <taxon>Micromonosporales</taxon>
        <taxon>Micromonosporaceae</taxon>
        <taxon>Dactylosporangium</taxon>
    </lineage>
</organism>
<evidence type="ECO:0000313" key="2">
    <source>
        <dbReference type="EMBL" id="GIG43669.1"/>
    </source>
</evidence>